<dbReference type="OrthoDB" id="5575058at2759"/>
<proteinExistence type="predicted"/>
<evidence type="ECO:0000313" key="3">
    <source>
        <dbReference type="Proteomes" id="UP001143981"/>
    </source>
</evidence>
<dbReference type="EMBL" id="JANBOI010004314">
    <property type="protein sequence ID" value="KAJ1717873.1"/>
    <property type="molecule type" value="Genomic_DNA"/>
</dbReference>
<protein>
    <submittedName>
        <fullName evidence="2">Uncharacterized protein</fullName>
    </submittedName>
</protein>
<evidence type="ECO:0000313" key="2">
    <source>
        <dbReference type="EMBL" id="KAJ1717873.1"/>
    </source>
</evidence>
<feature type="region of interest" description="Disordered" evidence="1">
    <location>
        <begin position="195"/>
        <end position="214"/>
    </location>
</feature>
<reference evidence="2" key="1">
    <citation type="submission" date="2022-07" db="EMBL/GenBank/DDBJ databases">
        <title>Phylogenomic reconstructions and comparative analyses of Kickxellomycotina fungi.</title>
        <authorList>
            <person name="Reynolds N.K."/>
            <person name="Stajich J.E."/>
            <person name="Barry K."/>
            <person name="Grigoriev I.V."/>
            <person name="Crous P."/>
            <person name="Smith M.E."/>
        </authorList>
    </citation>
    <scope>NUCLEOTIDE SEQUENCE</scope>
    <source>
        <strain evidence="2">BCRC 34381</strain>
    </source>
</reference>
<comment type="caution">
    <text evidence="2">The sequence shown here is derived from an EMBL/GenBank/DDBJ whole genome shotgun (WGS) entry which is preliminary data.</text>
</comment>
<feature type="non-terminal residue" evidence="2">
    <location>
        <position position="317"/>
    </location>
</feature>
<accession>A0A9W7XSE4</accession>
<feature type="non-terminal residue" evidence="2">
    <location>
        <position position="1"/>
    </location>
</feature>
<evidence type="ECO:0000256" key="1">
    <source>
        <dbReference type="SAM" id="MobiDB-lite"/>
    </source>
</evidence>
<dbReference type="AlphaFoldDB" id="A0A9W7XSE4"/>
<name>A0A9W7XSE4_9FUNG</name>
<keyword evidence="3" id="KW-1185">Reference proteome</keyword>
<organism evidence="2 3">
    <name type="scientific">Coemansia biformis</name>
    <dbReference type="NCBI Taxonomy" id="1286918"/>
    <lineage>
        <taxon>Eukaryota</taxon>
        <taxon>Fungi</taxon>
        <taxon>Fungi incertae sedis</taxon>
        <taxon>Zoopagomycota</taxon>
        <taxon>Kickxellomycotina</taxon>
        <taxon>Kickxellomycetes</taxon>
        <taxon>Kickxellales</taxon>
        <taxon>Kickxellaceae</taxon>
        <taxon>Coemansia</taxon>
    </lineage>
</organism>
<dbReference type="Proteomes" id="UP001143981">
    <property type="component" value="Unassembled WGS sequence"/>
</dbReference>
<sequence>LSRLLCELAGAAPGEGGVNAAECALLLRDTLAKSAGMKGVAEMMDAGSELNALMTNIKAMHEAAGAEQRTKVLALAAGVFTGNELKQRWGLAFGNHQLKEARRIAANCDYGAERRARFVPPSKRPKSDEFVKRLELFLEERAQPATSGHAGERRVVDRPLRALHREFVAAAPAENSISLSTFRALAAVRFRLPERHSGSTDDDGDDNGARLPLPRPLVTNVDGLALLGATNTHYAGAAPPFPLAASLLLDAPGHGAGAGGGVAALDLSALGAGQPILLPPGGAANSVLATQPQPQSQIPAIDGLSADALAMFVGMGA</sequence>
<gene>
    <name evidence="2" type="ORF">LPJ61_007092</name>
</gene>